<dbReference type="OrthoDB" id="417697at2759"/>
<dbReference type="RefSeq" id="XP_020057712.1">
    <property type="nucleotide sequence ID" value="XM_020203409.1"/>
</dbReference>
<dbReference type="GeneID" id="30977223"/>
<evidence type="ECO:0000313" key="1">
    <source>
        <dbReference type="EMBL" id="OJK01373.1"/>
    </source>
</evidence>
<dbReference type="SUPFAM" id="SSF53335">
    <property type="entry name" value="S-adenosyl-L-methionine-dependent methyltransferases"/>
    <property type="match status" value="1"/>
</dbReference>
<protein>
    <recommendedName>
        <fullName evidence="3">Methyltransferase domain-containing protein</fullName>
    </recommendedName>
</protein>
<organism evidence="1 2">
    <name type="scientific">Aspergillus aculeatus (strain ATCC 16872 / CBS 172.66 / WB 5094)</name>
    <dbReference type="NCBI Taxonomy" id="690307"/>
    <lineage>
        <taxon>Eukaryota</taxon>
        <taxon>Fungi</taxon>
        <taxon>Dikarya</taxon>
        <taxon>Ascomycota</taxon>
        <taxon>Pezizomycotina</taxon>
        <taxon>Eurotiomycetes</taxon>
        <taxon>Eurotiomycetidae</taxon>
        <taxon>Eurotiales</taxon>
        <taxon>Aspergillaceae</taxon>
        <taxon>Aspergillus</taxon>
        <taxon>Aspergillus subgen. Circumdati</taxon>
    </lineage>
</organism>
<reference evidence="2" key="1">
    <citation type="journal article" date="2017" name="Genome Biol.">
        <title>Comparative genomics reveals high biological diversity and specific adaptations in the industrially and medically important fungal genus Aspergillus.</title>
        <authorList>
            <person name="de Vries R.P."/>
            <person name="Riley R."/>
            <person name="Wiebenga A."/>
            <person name="Aguilar-Osorio G."/>
            <person name="Amillis S."/>
            <person name="Uchima C.A."/>
            <person name="Anderluh G."/>
            <person name="Asadollahi M."/>
            <person name="Askin M."/>
            <person name="Barry K."/>
            <person name="Battaglia E."/>
            <person name="Bayram O."/>
            <person name="Benocci T."/>
            <person name="Braus-Stromeyer S.A."/>
            <person name="Caldana C."/>
            <person name="Canovas D."/>
            <person name="Cerqueira G.C."/>
            <person name="Chen F."/>
            <person name="Chen W."/>
            <person name="Choi C."/>
            <person name="Clum A."/>
            <person name="Dos Santos R.A."/>
            <person name="Damasio A.R."/>
            <person name="Diallinas G."/>
            <person name="Emri T."/>
            <person name="Fekete E."/>
            <person name="Flipphi M."/>
            <person name="Freyberg S."/>
            <person name="Gallo A."/>
            <person name="Gournas C."/>
            <person name="Habgood R."/>
            <person name="Hainaut M."/>
            <person name="Harispe M.L."/>
            <person name="Henrissat B."/>
            <person name="Hilden K.S."/>
            <person name="Hope R."/>
            <person name="Hossain A."/>
            <person name="Karabika E."/>
            <person name="Karaffa L."/>
            <person name="Karanyi Z."/>
            <person name="Krasevec N."/>
            <person name="Kuo A."/>
            <person name="Kusch H."/>
            <person name="LaButti K."/>
            <person name="Lagendijk E.L."/>
            <person name="Lapidus A."/>
            <person name="Levasseur A."/>
            <person name="Lindquist E."/>
            <person name="Lipzen A."/>
            <person name="Logrieco A.F."/>
            <person name="MacCabe A."/>
            <person name="Maekelae M.R."/>
            <person name="Malavazi I."/>
            <person name="Melin P."/>
            <person name="Meyer V."/>
            <person name="Mielnichuk N."/>
            <person name="Miskei M."/>
            <person name="Molnar A.P."/>
            <person name="Mule G."/>
            <person name="Ngan C.Y."/>
            <person name="Orejas M."/>
            <person name="Orosz E."/>
            <person name="Ouedraogo J.P."/>
            <person name="Overkamp K.M."/>
            <person name="Park H.-S."/>
            <person name="Perrone G."/>
            <person name="Piumi F."/>
            <person name="Punt P.J."/>
            <person name="Ram A.F."/>
            <person name="Ramon A."/>
            <person name="Rauscher S."/>
            <person name="Record E."/>
            <person name="Riano-Pachon D.M."/>
            <person name="Robert V."/>
            <person name="Roehrig J."/>
            <person name="Ruller R."/>
            <person name="Salamov A."/>
            <person name="Salih N.S."/>
            <person name="Samson R.A."/>
            <person name="Sandor E."/>
            <person name="Sanguinetti M."/>
            <person name="Schuetze T."/>
            <person name="Sepcic K."/>
            <person name="Shelest E."/>
            <person name="Sherlock G."/>
            <person name="Sophianopoulou V."/>
            <person name="Squina F.M."/>
            <person name="Sun H."/>
            <person name="Susca A."/>
            <person name="Todd R.B."/>
            <person name="Tsang A."/>
            <person name="Unkles S.E."/>
            <person name="van de Wiele N."/>
            <person name="van Rossen-Uffink D."/>
            <person name="Oliveira J.V."/>
            <person name="Vesth T.C."/>
            <person name="Visser J."/>
            <person name="Yu J.-H."/>
            <person name="Zhou M."/>
            <person name="Andersen M.R."/>
            <person name="Archer D.B."/>
            <person name="Baker S.E."/>
            <person name="Benoit I."/>
            <person name="Brakhage A.A."/>
            <person name="Braus G.H."/>
            <person name="Fischer R."/>
            <person name="Frisvad J.C."/>
            <person name="Goldman G.H."/>
            <person name="Houbraken J."/>
            <person name="Oakley B."/>
            <person name="Pocsi I."/>
            <person name="Scazzocchio C."/>
            <person name="Seiboth B."/>
            <person name="vanKuyk P.A."/>
            <person name="Wortman J."/>
            <person name="Dyer P.S."/>
            <person name="Grigoriev I.V."/>
        </authorList>
    </citation>
    <scope>NUCLEOTIDE SEQUENCE [LARGE SCALE GENOMIC DNA]</scope>
    <source>
        <strain evidence="2">ATCC 16872 / CBS 172.66 / WB 5094</strain>
    </source>
</reference>
<dbReference type="AlphaFoldDB" id="A0A1L9WYZ7"/>
<gene>
    <name evidence="1" type="ORF">ASPACDRAFT_59078</name>
</gene>
<keyword evidence="2" id="KW-1185">Reference proteome</keyword>
<dbReference type="Gene3D" id="3.40.50.150">
    <property type="entry name" value="Vaccinia Virus protein VP39"/>
    <property type="match status" value="1"/>
</dbReference>
<dbReference type="VEuPathDB" id="FungiDB:ASPACDRAFT_59078"/>
<dbReference type="PANTHER" id="PTHR43591:SF110">
    <property type="entry name" value="RHODANESE DOMAIN-CONTAINING PROTEIN"/>
    <property type="match status" value="1"/>
</dbReference>
<evidence type="ECO:0008006" key="3">
    <source>
        <dbReference type="Google" id="ProtNLM"/>
    </source>
</evidence>
<accession>A0A1L9WYZ7</accession>
<proteinExistence type="predicted"/>
<dbReference type="EMBL" id="KV878974">
    <property type="protein sequence ID" value="OJK01373.1"/>
    <property type="molecule type" value="Genomic_DNA"/>
</dbReference>
<dbReference type="STRING" id="690307.A0A1L9WYZ7"/>
<evidence type="ECO:0000313" key="2">
    <source>
        <dbReference type="Proteomes" id="UP000184546"/>
    </source>
</evidence>
<name>A0A1L9WYZ7_ASPA1</name>
<dbReference type="PANTHER" id="PTHR43591">
    <property type="entry name" value="METHYLTRANSFERASE"/>
    <property type="match status" value="1"/>
</dbReference>
<dbReference type="Pfam" id="PF13489">
    <property type="entry name" value="Methyltransf_23"/>
    <property type="match status" value="1"/>
</dbReference>
<dbReference type="Proteomes" id="UP000184546">
    <property type="component" value="Unassembled WGS sequence"/>
</dbReference>
<dbReference type="InterPro" id="IPR029063">
    <property type="entry name" value="SAM-dependent_MTases_sf"/>
</dbReference>
<sequence>MGSAIIPADDYILGRSITDSVRLDAQHLLWKFHKGYELHPEIPVSNDMKIADLGCGTGIWLLDLSRQLPSTVQLHGFDSSGQQYPPSGLWAKNMTLSVVDLMSDLPPSLTGQYDVVHLRMWASNVREGETATLIRQAKQLLKPGGYIQWEDADLHNQVTEGRVAEEAAARMSDLFRRVNRKYIWVSELPDRMRKEDLEIIESDHGRFAPPLVDLCTRTYILALRELTQGIKRGLSGDILLSVSEQEVALQCLATQQKEKIIYNWSPVTVLARSRE</sequence>
<dbReference type="CDD" id="cd02440">
    <property type="entry name" value="AdoMet_MTases"/>
    <property type="match status" value="1"/>
</dbReference>